<accession>A0A3G5A383</accession>
<proteinExistence type="predicted"/>
<gene>
    <name evidence="1" type="ORF">Harvfovirus51_14</name>
</gene>
<sequence>MSVTFDFKNCYSYRINPIVANCEEIEFHKELEIRKFMMSLGHFPCIAAHSVKISRFRSKL</sequence>
<dbReference type="EMBL" id="MK072293">
    <property type="protein sequence ID" value="AYV81682.1"/>
    <property type="molecule type" value="Genomic_DNA"/>
</dbReference>
<protein>
    <submittedName>
        <fullName evidence="1">Uncharacterized protein</fullName>
    </submittedName>
</protein>
<reference evidence="1" key="1">
    <citation type="submission" date="2018-10" db="EMBL/GenBank/DDBJ databases">
        <title>Hidden diversity of soil giant viruses.</title>
        <authorList>
            <person name="Schulz F."/>
            <person name="Alteio L."/>
            <person name="Goudeau D."/>
            <person name="Ryan E.M."/>
            <person name="Malmstrom R.R."/>
            <person name="Blanchard J."/>
            <person name="Woyke T."/>
        </authorList>
    </citation>
    <scope>NUCLEOTIDE SEQUENCE</scope>
    <source>
        <strain evidence="1">HAV1</strain>
    </source>
</reference>
<organism evidence="1">
    <name type="scientific">Harvfovirus sp</name>
    <dbReference type="NCBI Taxonomy" id="2487768"/>
    <lineage>
        <taxon>Viruses</taxon>
        <taxon>Varidnaviria</taxon>
        <taxon>Bamfordvirae</taxon>
        <taxon>Nucleocytoviricota</taxon>
        <taxon>Megaviricetes</taxon>
        <taxon>Imitervirales</taxon>
        <taxon>Mimiviridae</taxon>
        <taxon>Klosneuvirinae</taxon>
    </lineage>
</organism>
<evidence type="ECO:0000313" key="1">
    <source>
        <dbReference type="EMBL" id="AYV81682.1"/>
    </source>
</evidence>
<feature type="non-terminal residue" evidence="1">
    <location>
        <position position="60"/>
    </location>
</feature>
<name>A0A3G5A383_9VIRU</name>